<dbReference type="AlphaFoldDB" id="A0A0K0GLA5"/>
<keyword evidence="1" id="KW-0808">Transferase</keyword>
<dbReference type="Proteomes" id="UP000001740">
    <property type="component" value="Chromosome"/>
</dbReference>
<protein>
    <submittedName>
        <fullName evidence="1">Glycosyltransferase</fullName>
    </submittedName>
</protein>
<evidence type="ECO:0000313" key="1">
    <source>
        <dbReference type="EMBL" id="ACD59521.1"/>
    </source>
</evidence>
<dbReference type="HOGENOM" id="CLU_3241506_0_0_6"/>
<proteinExistence type="predicted"/>
<dbReference type="EMBL" id="CP000967">
    <property type="protein sequence ID" value="ACD59521.1"/>
    <property type="molecule type" value="Genomic_DNA"/>
</dbReference>
<accession>A0A0K0GLA5</accession>
<evidence type="ECO:0000313" key="2">
    <source>
        <dbReference type="Proteomes" id="UP000001740"/>
    </source>
</evidence>
<reference evidence="1 2" key="1">
    <citation type="journal article" date="2008" name="BMC Genomics">
        <title>Genome sequence and rapid evolution of the rice pathogen Xanthomonas oryzae pv. oryzae PXO99A.</title>
        <authorList>
            <person name="Salzberg S.L."/>
            <person name="Sommer D.D."/>
            <person name="Schatz M.C."/>
            <person name="Phillippy A.M."/>
            <person name="Rabinowicz P.D."/>
            <person name="Tsuge S."/>
            <person name="Furutani A."/>
            <person name="Ochiai H."/>
            <person name="Delcher A.L."/>
            <person name="Kelley D."/>
            <person name="Madupu R."/>
            <person name="Puiu D."/>
            <person name="Radune D."/>
            <person name="Shumway M."/>
            <person name="Trapnell C."/>
            <person name="Aparna G."/>
            <person name="Jha G."/>
            <person name="Pandey A."/>
            <person name="Patil P.B."/>
            <person name="Ishihara H."/>
            <person name="Meyer D.F."/>
            <person name="Szurek B."/>
            <person name="Verdier V."/>
            <person name="Koebnik R."/>
            <person name="Dow J.M."/>
            <person name="Ryan R.P."/>
            <person name="Hirata H."/>
            <person name="Tsuyumu S."/>
            <person name="Won Lee S."/>
            <person name="Seo Y.S."/>
            <person name="Sriariyanum M."/>
            <person name="Ronald P.C."/>
            <person name="Sonti R.V."/>
            <person name="Van Sluys M.A."/>
            <person name="Leach J.E."/>
            <person name="White F.F."/>
            <person name="Bogdanove A.J."/>
        </authorList>
    </citation>
    <scope>NUCLEOTIDE SEQUENCE [LARGE SCALE GENOMIC DNA]</scope>
    <source>
        <strain evidence="1 2">PXO99A</strain>
    </source>
</reference>
<gene>
    <name evidence="1" type="ordered locus">PXO_05643</name>
</gene>
<organism evidence="1 2">
    <name type="scientific">Xanthomonas oryzae pv. oryzae (strain PXO99A)</name>
    <dbReference type="NCBI Taxonomy" id="360094"/>
    <lineage>
        <taxon>Bacteria</taxon>
        <taxon>Pseudomonadati</taxon>
        <taxon>Pseudomonadota</taxon>
        <taxon>Gammaproteobacteria</taxon>
        <taxon>Lysobacterales</taxon>
        <taxon>Lysobacteraceae</taxon>
        <taxon>Xanthomonas</taxon>
    </lineage>
</organism>
<dbReference type="GO" id="GO:0016740">
    <property type="term" value="F:transferase activity"/>
    <property type="evidence" value="ECO:0007669"/>
    <property type="project" value="UniProtKB-KW"/>
</dbReference>
<dbReference type="KEGG" id="xop:PXO_05643"/>
<sequence>MGSPLPACWMHTPIAYCCPLPILRMPWATTPGVCVGSCTARSF</sequence>
<name>A0A0K0GLA5_XANOP</name>